<evidence type="ECO:0000313" key="2">
    <source>
        <dbReference type="EMBL" id="KAK0497350.1"/>
    </source>
</evidence>
<name>A0AA39Q6Z8_9AGAR</name>
<feature type="compositionally biased region" description="Basic and acidic residues" evidence="1">
    <location>
        <begin position="77"/>
        <end position="110"/>
    </location>
</feature>
<comment type="caution">
    <text evidence="2">The sequence shown here is derived from an EMBL/GenBank/DDBJ whole genome shotgun (WGS) entry which is preliminary data.</text>
</comment>
<protein>
    <submittedName>
        <fullName evidence="2">Uncharacterized protein</fullName>
    </submittedName>
</protein>
<dbReference type="EMBL" id="JAUEPU010000013">
    <property type="protein sequence ID" value="KAK0497350.1"/>
    <property type="molecule type" value="Genomic_DNA"/>
</dbReference>
<keyword evidence="3" id="KW-1185">Reference proteome</keyword>
<proteinExistence type="predicted"/>
<dbReference type="AlphaFoldDB" id="A0AA39Q6Z8"/>
<evidence type="ECO:0000313" key="3">
    <source>
        <dbReference type="Proteomes" id="UP001175228"/>
    </source>
</evidence>
<organism evidence="2 3">
    <name type="scientific">Armillaria luteobubalina</name>
    <dbReference type="NCBI Taxonomy" id="153913"/>
    <lineage>
        <taxon>Eukaryota</taxon>
        <taxon>Fungi</taxon>
        <taxon>Dikarya</taxon>
        <taxon>Basidiomycota</taxon>
        <taxon>Agaricomycotina</taxon>
        <taxon>Agaricomycetes</taxon>
        <taxon>Agaricomycetidae</taxon>
        <taxon>Agaricales</taxon>
        <taxon>Marasmiineae</taxon>
        <taxon>Physalacriaceae</taxon>
        <taxon>Armillaria</taxon>
    </lineage>
</organism>
<feature type="region of interest" description="Disordered" evidence="1">
    <location>
        <begin position="72"/>
        <end position="130"/>
    </location>
</feature>
<sequence length="130" mass="14492">MGLDELVDRLLGILAVFGGLGAKAYQGSTACHRPRKGHQRWLEGLLVRPNQRIRPSVWSGYQALVVRRSVNGTSASGKRDDGGPWRQEPRNKGSRTKDVGRDRGLREPFEGFKATPEAMDIGNSMWKEFS</sequence>
<accession>A0AA39Q6Z8</accession>
<evidence type="ECO:0000256" key="1">
    <source>
        <dbReference type="SAM" id="MobiDB-lite"/>
    </source>
</evidence>
<reference evidence="2" key="1">
    <citation type="submission" date="2023-06" db="EMBL/GenBank/DDBJ databases">
        <authorList>
            <consortium name="Lawrence Berkeley National Laboratory"/>
            <person name="Ahrendt S."/>
            <person name="Sahu N."/>
            <person name="Indic B."/>
            <person name="Wong-Bajracharya J."/>
            <person name="Merenyi Z."/>
            <person name="Ke H.-M."/>
            <person name="Monk M."/>
            <person name="Kocsube S."/>
            <person name="Drula E."/>
            <person name="Lipzen A."/>
            <person name="Balint B."/>
            <person name="Henrissat B."/>
            <person name="Andreopoulos B."/>
            <person name="Martin F.M."/>
            <person name="Harder C.B."/>
            <person name="Rigling D."/>
            <person name="Ford K.L."/>
            <person name="Foster G.D."/>
            <person name="Pangilinan J."/>
            <person name="Papanicolaou A."/>
            <person name="Barry K."/>
            <person name="LaButti K."/>
            <person name="Viragh M."/>
            <person name="Koriabine M."/>
            <person name="Yan M."/>
            <person name="Riley R."/>
            <person name="Champramary S."/>
            <person name="Plett K.L."/>
            <person name="Tsai I.J."/>
            <person name="Slot J."/>
            <person name="Sipos G."/>
            <person name="Plett J."/>
            <person name="Nagy L.G."/>
            <person name="Grigoriev I.V."/>
        </authorList>
    </citation>
    <scope>NUCLEOTIDE SEQUENCE</scope>
    <source>
        <strain evidence="2">HWK02</strain>
    </source>
</reference>
<dbReference type="Proteomes" id="UP001175228">
    <property type="component" value="Unassembled WGS sequence"/>
</dbReference>
<gene>
    <name evidence="2" type="ORF">EDD18DRAFT_1104753</name>
</gene>